<keyword evidence="2" id="KW-0805">Transcription regulation</keyword>
<dbReference type="InterPro" id="IPR036388">
    <property type="entry name" value="WH-like_DNA-bd_sf"/>
</dbReference>
<dbReference type="GO" id="GO:0003677">
    <property type="term" value="F:DNA binding"/>
    <property type="evidence" value="ECO:0007669"/>
    <property type="project" value="UniProtKB-KW"/>
</dbReference>
<proteinExistence type="inferred from homology"/>
<evidence type="ECO:0000313" key="6">
    <source>
        <dbReference type="EMBL" id="MTS52465.1"/>
    </source>
</evidence>
<dbReference type="SUPFAM" id="SSF46785">
    <property type="entry name" value="Winged helix' DNA-binding domain"/>
    <property type="match status" value="1"/>
</dbReference>
<dbReference type="EMBL" id="WMZR01000018">
    <property type="protein sequence ID" value="MTS52465.1"/>
    <property type="molecule type" value="Genomic_DNA"/>
</dbReference>
<protein>
    <submittedName>
        <fullName evidence="5">BlaI/MecI/CopY family transcriptional regulator</fullName>
    </submittedName>
</protein>
<dbReference type="GO" id="GO:0045892">
    <property type="term" value="P:negative regulation of DNA-templated transcription"/>
    <property type="evidence" value="ECO:0007669"/>
    <property type="project" value="InterPro"/>
</dbReference>
<keyword evidence="4" id="KW-0804">Transcription</keyword>
<dbReference type="InterPro" id="IPR036390">
    <property type="entry name" value="WH_DNA-bd_sf"/>
</dbReference>
<evidence type="ECO:0000313" key="8">
    <source>
        <dbReference type="Proteomes" id="UP000449193"/>
    </source>
</evidence>
<gene>
    <name evidence="5" type="ORF">FYJ76_08135</name>
    <name evidence="6" type="ORF">GMD52_13075</name>
</gene>
<dbReference type="Gene3D" id="1.10.4040.10">
    <property type="entry name" value="Penicillinase repressor domain"/>
    <property type="match status" value="1"/>
</dbReference>
<evidence type="ECO:0000256" key="1">
    <source>
        <dbReference type="ARBA" id="ARBA00011046"/>
    </source>
</evidence>
<evidence type="ECO:0000313" key="7">
    <source>
        <dbReference type="Proteomes" id="UP000431913"/>
    </source>
</evidence>
<organism evidence="5 7">
    <name type="scientific">Ruthenibacterium lactatiformans</name>
    <dbReference type="NCBI Taxonomy" id="1550024"/>
    <lineage>
        <taxon>Bacteria</taxon>
        <taxon>Bacillati</taxon>
        <taxon>Bacillota</taxon>
        <taxon>Clostridia</taxon>
        <taxon>Eubacteriales</taxon>
        <taxon>Oscillospiraceae</taxon>
        <taxon>Ruthenibacterium</taxon>
    </lineage>
</organism>
<dbReference type="Proteomes" id="UP000431913">
    <property type="component" value="Unassembled WGS sequence"/>
</dbReference>
<keyword evidence="3" id="KW-0238">DNA-binding</keyword>
<reference evidence="6 8" key="1">
    <citation type="journal article" date="2019" name="Nat. Med.">
        <title>A library of human gut bacterial isolates paired with longitudinal multiomics data enables mechanistic microbiome research.</title>
        <authorList>
            <person name="Poyet M."/>
            <person name="Groussin M."/>
            <person name="Gibbons S.M."/>
            <person name="Avila-Pacheco J."/>
            <person name="Jiang X."/>
            <person name="Kearney S.M."/>
            <person name="Perrotta A.R."/>
            <person name="Berdy B."/>
            <person name="Zhao S."/>
            <person name="Lieberman T.D."/>
            <person name="Swanson P.K."/>
            <person name="Smith M."/>
            <person name="Roesemann S."/>
            <person name="Alexander J.E."/>
            <person name="Rich S.A."/>
            <person name="Livny J."/>
            <person name="Vlamakis H."/>
            <person name="Clish C."/>
            <person name="Bullock K."/>
            <person name="Deik A."/>
            <person name="Scott J."/>
            <person name="Pierce K.A."/>
            <person name="Xavier R.J."/>
            <person name="Alm E.J."/>
        </authorList>
    </citation>
    <scope>NUCLEOTIDE SEQUENCE [LARGE SCALE GENOMIC DNA]</scope>
    <source>
        <strain evidence="6 8">BIOML-A7</strain>
    </source>
</reference>
<dbReference type="Gene3D" id="1.10.10.10">
    <property type="entry name" value="Winged helix-like DNA-binding domain superfamily/Winged helix DNA-binding domain"/>
    <property type="match status" value="1"/>
</dbReference>
<dbReference type="AlphaFoldDB" id="A0A6I2UAG4"/>
<name>A0A6I2UAG4_9FIRM</name>
<evidence type="ECO:0000256" key="2">
    <source>
        <dbReference type="ARBA" id="ARBA00023015"/>
    </source>
</evidence>
<dbReference type="RefSeq" id="WP_117460233.1">
    <property type="nucleotide sequence ID" value="NZ_CAUBBA010000018.1"/>
</dbReference>
<dbReference type="EMBL" id="VUNJ01000007">
    <property type="protein sequence ID" value="MST91905.1"/>
    <property type="molecule type" value="Genomic_DNA"/>
</dbReference>
<dbReference type="PIRSF" id="PIRSF019455">
    <property type="entry name" value="CopR_AtkY"/>
    <property type="match status" value="1"/>
</dbReference>
<dbReference type="InterPro" id="IPR005650">
    <property type="entry name" value="BlaI_family"/>
</dbReference>
<evidence type="ECO:0000313" key="5">
    <source>
        <dbReference type="EMBL" id="MST91905.1"/>
    </source>
</evidence>
<evidence type="ECO:0000256" key="4">
    <source>
        <dbReference type="ARBA" id="ARBA00023163"/>
    </source>
</evidence>
<reference evidence="5 7" key="2">
    <citation type="submission" date="2019-08" db="EMBL/GenBank/DDBJ databases">
        <title>In-depth cultivation of the pig gut microbiome towards novel bacterial diversity and tailored functional studies.</title>
        <authorList>
            <person name="Wylensek D."/>
            <person name="Hitch T.C.A."/>
            <person name="Clavel T."/>
        </authorList>
    </citation>
    <scope>NUCLEOTIDE SEQUENCE [LARGE SCALE GENOMIC DNA]</scope>
    <source>
        <strain evidence="5 7">WCA3-601-WT-6J</strain>
    </source>
</reference>
<comment type="similarity">
    <text evidence="1">Belongs to the BlaI transcriptional regulatory family.</text>
</comment>
<sequence>MIWKGLSAMKLSAAEYEIMECVWALGRPVSGMDIMRALGQEKGWKQPTVLTFLSRLVEKGLLETEKRGKLRSYTAAMTREAYKNSETRDFLAQLYGGSIQNMVACMADGGGISPEELEALRAWLKERDPQ</sequence>
<dbReference type="Proteomes" id="UP000449193">
    <property type="component" value="Unassembled WGS sequence"/>
</dbReference>
<dbReference type="Pfam" id="PF03965">
    <property type="entry name" value="Penicillinase_R"/>
    <property type="match status" value="1"/>
</dbReference>
<evidence type="ECO:0000256" key="3">
    <source>
        <dbReference type="ARBA" id="ARBA00023125"/>
    </source>
</evidence>
<comment type="caution">
    <text evidence="5">The sequence shown here is derived from an EMBL/GenBank/DDBJ whole genome shotgun (WGS) entry which is preliminary data.</text>
</comment>
<accession>A0A6I2UAG4</accession>